<accession>A0AAE0XK77</accession>
<feature type="compositionally biased region" description="Polar residues" evidence="1">
    <location>
        <begin position="93"/>
        <end position="102"/>
    </location>
</feature>
<reference evidence="2" key="2">
    <citation type="submission" date="2023-06" db="EMBL/GenBank/DDBJ databases">
        <authorList>
            <consortium name="Lawrence Berkeley National Laboratory"/>
            <person name="Haridas S."/>
            <person name="Hensen N."/>
            <person name="Bonometti L."/>
            <person name="Westerberg I."/>
            <person name="Brannstrom I.O."/>
            <person name="Guillou S."/>
            <person name="Cros-Aarteil S."/>
            <person name="Calhoun S."/>
            <person name="Kuo A."/>
            <person name="Mondo S."/>
            <person name="Pangilinan J."/>
            <person name="Riley R."/>
            <person name="Labutti K."/>
            <person name="Andreopoulos B."/>
            <person name="Lipzen A."/>
            <person name="Chen C."/>
            <person name="Yanf M."/>
            <person name="Daum C."/>
            <person name="Ng V."/>
            <person name="Clum A."/>
            <person name="Steindorff A."/>
            <person name="Ohm R."/>
            <person name="Martin F."/>
            <person name="Silar P."/>
            <person name="Natvig D."/>
            <person name="Lalanne C."/>
            <person name="Gautier V."/>
            <person name="Ament-Velasquez S.L."/>
            <person name="Kruys A."/>
            <person name="Hutchinson M.I."/>
            <person name="Powell A.J."/>
            <person name="Barry K."/>
            <person name="Miller A.N."/>
            <person name="Grigoriev I.V."/>
            <person name="Debuchy R."/>
            <person name="Gladieux P."/>
            <person name="Thoren M.H."/>
            <person name="Johannesson H."/>
        </authorList>
    </citation>
    <scope>NUCLEOTIDE SEQUENCE</scope>
    <source>
        <strain evidence="2">CBS 314.62</strain>
    </source>
</reference>
<feature type="compositionally biased region" description="Polar residues" evidence="1">
    <location>
        <begin position="45"/>
        <end position="56"/>
    </location>
</feature>
<gene>
    <name evidence="2" type="ORF">B0T22DRAFT_87952</name>
</gene>
<feature type="compositionally biased region" description="Low complexity" evidence="1">
    <location>
        <begin position="199"/>
        <end position="226"/>
    </location>
</feature>
<feature type="region of interest" description="Disordered" evidence="1">
    <location>
        <begin position="137"/>
        <end position="266"/>
    </location>
</feature>
<protein>
    <submittedName>
        <fullName evidence="2">Uncharacterized protein</fullName>
    </submittedName>
</protein>
<dbReference type="EMBL" id="JAULSO010000001">
    <property type="protein sequence ID" value="KAK3694952.1"/>
    <property type="molecule type" value="Genomic_DNA"/>
</dbReference>
<organism evidence="2 3">
    <name type="scientific">Podospora appendiculata</name>
    <dbReference type="NCBI Taxonomy" id="314037"/>
    <lineage>
        <taxon>Eukaryota</taxon>
        <taxon>Fungi</taxon>
        <taxon>Dikarya</taxon>
        <taxon>Ascomycota</taxon>
        <taxon>Pezizomycotina</taxon>
        <taxon>Sordariomycetes</taxon>
        <taxon>Sordariomycetidae</taxon>
        <taxon>Sordariales</taxon>
        <taxon>Podosporaceae</taxon>
        <taxon>Podospora</taxon>
    </lineage>
</organism>
<feature type="compositionally biased region" description="Basic and acidic residues" evidence="1">
    <location>
        <begin position="157"/>
        <end position="168"/>
    </location>
</feature>
<sequence>MPIRNPFARRPGVVITQDENVRPGSSAGNADVAHPGFERVDTVGSKASSALSITSRKSQDTGEYKMSVVNDSGVYLPPSPVEREPAWPKRYLSRTSSDTNRSGSGGGEIEHFSISRESFDSYRRSFDICARSPIVASSDPARQSLDSARYSRMPRSSMHERHFEREPPTPEEGFEDVGLNDEGKHQPPKKRSFFSKFGSDAAAAPDSSSAHHGTTTYTTSNSQTMSRFLLPGRKRGISGQGAELGAMPIVDRPSTANSLREQQVEA</sequence>
<reference evidence="2" key="1">
    <citation type="journal article" date="2023" name="Mol. Phylogenet. Evol.">
        <title>Genome-scale phylogeny and comparative genomics of the fungal order Sordariales.</title>
        <authorList>
            <person name="Hensen N."/>
            <person name="Bonometti L."/>
            <person name="Westerberg I."/>
            <person name="Brannstrom I.O."/>
            <person name="Guillou S."/>
            <person name="Cros-Aarteil S."/>
            <person name="Calhoun S."/>
            <person name="Haridas S."/>
            <person name="Kuo A."/>
            <person name="Mondo S."/>
            <person name="Pangilinan J."/>
            <person name="Riley R."/>
            <person name="LaButti K."/>
            <person name="Andreopoulos B."/>
            <person name="Lipzen A."/>
            <person name="Chen C."/>
            <person name="Yan M."/>
            <person name="Daum C."/>
            <person name="Ng V."/>
            <person name="Clum A."/>
            <person name="Steindorff A."/>
            <person name="Ohm R.A."/>
            <person name="Martin F."/>
            <person name="Silar P."/>
            <person name="Natvig D.O."/>
            <person name="Lalanne C."/>
            <person name="Gautier V."/>
            <person name="Ament-Velasquez S.L."/>
            <person name="Kruys A."/>
            <person name="Hutchinson M.I."/>
            <person name="Powell A.J."/>
            <person name="Barry K."/>
            <person name="Miller A.N."/>
            <person name="Grigoriev I.V."/>
            <person name="Debuchy R."/>
            <person name="Gladieux P."/>
            <person name="Hiltunen Thoren M."/>
            <person name="Johannesson H."/>
        </authorList>
    </citation>
    <scope>NUCLEOTIDE SEQUENCE</scope>
    <source>
        <strain evidence="2">CBS 314.62</strain>
    </source>
</reference>
<evidence type="ECO:0000313" key="2">
    <source>
        <dbReference type="EMBL" id="KAK3694952.1"/>
    </source>
</evidence>
<dbReference type="Proteomes" id="UP001270362">
    <property type="component" value="Unassembled WGS sequence"/>
</dbReference>
<evidence type="ECO:0000313" key="3">
    <source>
        <dbReference type="Proteomes" id="UP001270362"/>
    </source>
</evidence>
<keyword evidence="3" id="KW-1185">Reference proteome</keyword>
<dbReference type="AlphaFoldDB" id="A0AAE0XK77"/>
<feature type="region of interest" description="Disordered" evidence="1">
    <location>
        <begin position="1"/>
        <end position="109"/>
    </location>
</feature>
<proteinExistence type="predicted"/>
<feature type="compositionally biased region" description="Polar residues" evidence="1">
    <location>
        <begin position="254"/>
        <end position="266"/>
    </location>
</feature>
<name>A0AAE0XK77_9PEZI</name>
<comment type="caution">
    <text evidence="2">The sequence shown here is derived from an EMBL/GenBank/DDBJ whole genome shotgun (WGS) entry which is preliminary data.</text>
</comment>
<evidence type="ECO:0000256" key="1">
    <source>
        <dbReference type="SAM" id="MobiDB-lite"/>
    </source>
</evidence>